<evidence type="ECO:0000256" key="5">
    <source>
        <dbReference type="HAMAP-Rule" id="MF_00320"/>
    </source>
</evidence>
<dbReference type="SUPFAM" id="SSF55257">
    <property type="entry name" value="RBP11-like subunits of RNA polymerase"/>
    <property type="match status" value="1"/>
</dbReference>
<comment type="function">
    <text evidence="5">DNA-dependent RNA polymerase (RNAP) catalyzes the transcription of DNA into RNA using the four ribonucleoside triphosphates as substrates.</text>
</comment>
<comment type="similarity">
    <text evidence="4 5">Belongs to the archaeal Rpo3/eukaryotic RPB3 RNA polymerase subunit family.</text>
</comment>
<dbReference type="PROSITE" id="PS00446">
    <property type="entry name" value="RNA_POL_D_30KD"/>
    <property type="match status" value="1"/>
</dbReference>
<comment type="subunit">
    <text evidence="5">Part of the RNA polymerase complex.</text>
</comment>
<keyword evidence="5" id="KW-0003">3Fe-4S</keyword>
<dbReference type="SUPFAM" id="SSF56553">
    <property type="entry name" value="Insert subdomain of RNA polymerase alpha subunit"/>
    <property type="match status" value="1"/>
</dbReference>
<name>A0A7J3X5A5_THEPE</name>
<evidence type="ECO:0000313" key="7">
    <source>
        <dbReference type="EMBL" id="HHP04383.1"/>
    </source>
</evidence>
<dbReference type="Gene3D" id="3.30.1360.10">
    <property type="entry name" value="RNA polymerase, RBP11-like subunit"/>
    <property type="match status" value="1"/>
</dbReference>
<dbReference type="InterPro" id="IPR036643">
    <property type="entry name" value="RNApol_insert_sf"/>
</dbReference>
<comment type="catalytic activity">
    <reaction evidence="5">
        <text>RNA(n) + a ribonucleoside 5'-triphosphate = RNA(n+1) + diphosphate</text>
        <dbReference type="Rhea" id="RHEA:21248"/>
        <dbReference type="Rhea" id="RHEA-COMP:14527"/>
        <dbReference type="Rhea" id="RHEA-COMP:17342"/>
        <dbReference type="ChEBI" id="CHEBI:33019"/>
        <dbReference type="ChEBI" id="CHEBI:61557"/>
        <dbReference type="ChEBI" id="CHEBI:140395"/>
        <dbReference type="EC" id="2.7.7.6"/>
    </reaction>
</comment>
<reference evidence="7" key="1">
    <citation type="journal article" date="2020" name="mSystems">
        <title>Genome- and Community-Level Interaction Insights into Carbon Utilization and Element Cycling Functions of Hydrothermarchaeota in Hydrothermal Sediment.</title>
        <authorList>
            <person name="Zhou Z."/>
            <person name="Liu Y."/>
            <person name="Xu W."/>
            <person name="Pan J."/>
            <person name="Luo Z.H."/>
            <person name="Li M."/>
        </authorList>
    </citation>
    <scope>NUCLEOTIDE SEQUENCE [LARGE SCALE GENOMIC DNA]</scope>
    <source>
        <strain evidence="7">SpSt-1125</strain>
    </source>
</reference>
<evidence type="ECO:0000259" key="6">
    <source>
        <dbReference type="SMART" id="SM00662"/>
    </source>
</evidence>
<keyword evidence="5" id="KW-0479">Metal-binding</keyword>
<comment type="cofactor">
    <cofactor evidence="5">
        <name>[3Fe-4S] cluster</name>
        <dbReference type="ChEBI" id="CHEBI:21137"/>
    </cofactor>
    <text evidence="5">Binds 1 [3Fe-4S] cluster.</text>
</comment>
<dbReference type="PANTHER" id="PTHR11800:SF2">
    <property type="entry name" value="DNA-DIRECTED RNA POLYMERASE II SUBUNIT RPB3"/>
    <property type="match status" value="1"/>
</dbReference>
<accession>A0A7J3X5A5</accession>
<dbReference type="InterPro" id="IPR036603">
    <property type="entry name" value="RBP11-like"/>
</dbReference>
<dbReference type="GO" id="GO:0046872">
    <property type="term" value="F:metal ion binding"/>
    <property type="evidence" value="ECO:0007669"/>
    <property type="project" value="UniProtKB-KW"/>
</dbReference>
<dbReference type="InterPro" id="IPR050518">
    <property type="entry name" value="Rpo3/RPB3_RNA_Pol_subunit"/>
</dbReference>
<evidence type="ECO:0000256" key="4">
    <source>
        <dbReference type="ARBA" id="ARBA00025804"/>
    </source>
</evidence>
<dbReference type="GO" id="GO:0003677">
    <property type="term" value="F:DNA binding"/>
    <property type="evidence" value="ECO:0007669"/>
    <property type="project" value="UniProtKB-UniRule"/>
</dbReference>
<dbReference type="PANTHER" id="PTHR11800">
    <property type="entry name" value="DNA-DIRECTED RNA POLYMERASE"/>
    <property type="match status" value="1"/>
</dbReference>
<keyword evidence="3 5" id="KW-0804">Transcription</keyword>
<dbReference type="GO" id="GO:0000428">
    <property type="term" value="C:DNA-directed RNA polymerase complex"/>
    <property type="evidence" value="ECO:0007669"/>
    <property type="project" value="UniProtKB-KW"/>
</dbReference>
<dbReference type="InterPro" id="IPR011262">
    <property type="entry name" value="DNA-dir_RNA_pol_insert"/>
</dbReference>
<dbReference type="EMBL" id="DRZM01000045">
    <property type="protein sequence ID" value="HHP04383.1"/>
    <property type="molecule type" value="Genomic_DNA"/>
</dbReference>
<dbReference type="InterPro" id="IPR011263">
    <property type="entry name" value="DNA-dir_RNA_pol_RpoA/D/Rpb3"/>
</dbReference>
<dbReference type="Pfam" id="PF01193">
    <property type="entry name" value="RNA_pol_L"/>
    <property type="match status" value="1"/>
</dbReference>
<dbReference type="SMART" id="SM00662">
    <property type="entry name" value="RPOLD"/>
    <property type="match status" value="1"/>
</dbReference>
<dbReference type="GO" id="GO:0046983">
    <property type="term" value="F:protein dimerization activity"/>
    <property type="evidence" value="ECO:0007669"/>
    <property type="project" value="InterPro"/>
</dbReference>
<keyword evidence="5" id="KW-0411">Iron-sulfur</keyword>
<feature type="binding site" evidence="5">
    <location>
        <position position="215"/>
    </location>
    <ligand>
        <name>[3Fe-4S] cluster</name>
        <dbReference type="ChEBI" id="CHEBI:21137"/>
    </ligand>
</feature>
<dbReference type="GO" id="GO:0006351">
    <property type="term" value="P:DNA-templated transcription"/>
    <property type="evidence" value="ECO:0007669"/>
    <property type="project" value="UniProtKB-UniRule"/>
</dbReference>
<dbReference type="GO" id="GO:0051538">
    <property type="term" value="F:3 iron, 4 sulfur cluster binding"/>
    <property type="evidence" value="ECO:0007669"/>
    <property type="project" value="UniProtKB-KW"/>
</dbReference>
<feature type="binding site" evidence="5">
    <location>
        <position position="218"/>
    </location>
    <ligand>
        <name>[3Fe-4S] cluster</name>
        <dbReference type="ChEBI" id="CHEBI:21137"/>
    </ligand>
</feature>
<feature type="domain" description="DNA-directed RNA polymerase RpoA/D/Rpb3-type" evidence="6">
    <location>
        <begin position="13"/>
        <end position="271"/>
    </location>
</feature>
<evidence type="ECO:0000256" key="3">
    <source>
        <dbReference type="ARBA" id="ARBA00023163"/>
    </source>
</evidence>
<dbReference type="NCBIfam" id="NF001988">
    <property type="entry name" value="PRK00783.1"/>
    <property type="match status" value="1"/>
</dbReference>
<dbReference type="HAMAP" id="MF_00320">
    <property type="entry name" value="RNApol_arch_Rpo3"/>
    <property type="match status" value="1"/>
</dbReference>
<dbReference type="Pfam" id="PF01000">
    <property type="entry name" value="RNA_pol_A_bac"/>
    <property type="match status" value="1"/>
</dbReference>
<dbReference type="Gene3D" id="2.170.120.12">
    <property type="entry name" value="DNA-directed RNA polymerase, insert domain"/>
    <property type="match status" value="1"/>
</dbReference>
<keyword evidence="5" id="KW-0408">Iron</keyword>
<evidence type="ECO:0000256" key="2">
    <source>
        <dbReference type="ARBA" id="ARBA00022695"/>
    </source>
</evidence>
<keyword evidence="2 5" id="KW-0548">Nucleotidyltransferase</keyword>
<dbReference type="EC" id="2.7.7.6" evidence="5"/>
<dbReference type="GO" id="GO:0003899">
    <property type="term" value="F:DNA-directed RNA polymerase activity"/>
    <property type="evidence" value="ECO:0007669"/>
    <property type="project" value="UniProtKB-UniRule"/>
</dbReference>
<keyword evidence="5 7" id="KW-0808">Transferase</keyword>
<feature type="binding site" evidence="5">
    <location>
        <position position="221"/>
    </location>
    <ligand>
        <name>[3Fe-4S] cluster</name>
        <dbReference type="ChEBI" id="CHEBI:21137"/>
    </ligand>
</feature>
<comment type="caution">
    <text evidence="7">The sequence shown here is derived from an EMBL/GenBank/DDBJ whole genome shotgun (WGS) entry which is preliminary data.</text>
</comment>
<sequence>MPRLSVLEKKGEKLVLLLEDVTPALANSIRRALVAEVPTLAIDEVIIAENTSIFWDEMIAHRLALIPLKMDDKTYDALLDCYERGEDCSAVFSLDEEAVERTRTVLSGRLRFEGVEGVAAPAEAFHVEPVSKNIPILKLAKGQRVSLTAIARMGVGREHAKWQPVSAVGYKYKPVIRVLKNPESEEVAARIVETCPRKVFGYKDGALVVINPLSCNLCRECVEKFPEYIDVRGDQHTIIMSVEGLGTIPVERALLVALDILSKRVNNLVERIKEEVLKTEAQLVAGETF</sequence>
<dbReference type="GO" id="GO:0005737">
    <property type="term" value="C:cytoplasm"/>
    <property type="evidence" value="ECO:0007669"/>
    <property type="project" value="UniProtKB-SubCell"/>
</dbReference>
<dbReference type="InterPro" id="IPR022842">
    <property type="entry name" value="RNAP_Rpo3/Rpb3/RPAC1"/>
</dbReference>
<protein>
    <recommendedName>
        <fullName evidence="5">DNA-directed RNA polymerase subunit Rpo3</fullName>
        <ecNumber evidence="5">2.7.7.6</ecNumber>
    </recommendedName>
    <alternativeName>
        <fullName evidence="5">DNA-directed RNA polymerase subunit D</fullName>
    </alternativeName>
</protein>
<proteinExistence type="inferred from homology"/>
<dbReference type="Gene3D" id="3.30.70.3110">
    <property type="match status" value="1"/>
</dbReference>
<comment type="subcellular location">
    <subcellularLocation>
        <location evidence="5">Cytoplasm</location>
    </subcellularLocation>
</comment>
<gene>
    <name evidence="5" type="primary">rpo3</name>
    <name evidence="5" type="synonym">rpoD</name>
    <name evidence="7" type="ORF">ENM88_01360</name>
</gene>
<dbReference type="AlphaFoldDB" id="A0A7J3X5A5"/>
<keyword evidence="1 5" id="KW-0240">DNA-directed RNA polymerase</keyword>
<dbReference type="InterPro" id="IPR001514">
    <property type="entry name" value="DNA-dir_RNA_pol_30-40kDasu_CS"/>
</dbReference>
<evidence type="ECO:0000256" key="1">
    <source>
        <dbReference type="ARBA" id="ARBA00022478"/>
    </source>
</evidence>
<organism evidence="7">
    <name type="scientific">Thermofilum pendens</name>
    <dbReference type="NCBI Taxonomy" id="2269"/>
    <lineage>
        <taxon>Archaea</taxon>
        <taxon>Thermoproteota</taxon>
        <taxon>Thermoprotei</taxon>
        <taxon>Thermofilales</taxon>
        <taxon>Thermofilaceae</taxon>
        <taxon>Thermofilum</taxon>
    </lineage>
</organism>
<keyword evidence="5" id="KW-0963">Cytoplasm</keyword>